<organism evidence="1">
    <name type="scientific">Rhizophagus irregularis (strain DAOM 181602 / DAOM 197198 / MUCL 43194)</name>
    <name type="common">Arbuscular mycorrhizal fungus</name>
    <name type="synonym">Glomus intraradices</name>
    <dbReference type="NCBI Taxonomy" id="747089"/>
    <lineage>
        <taxon>Eukaryota</taxon>
        <taxon>Fungi</taxon>
        <taxon>Fungi incertae sedis</taxon>
        <taxon>Mucoromycota</taxon>
        <taxon>Glomeromycotina</taxon>
        <taxon>Glomeromycetes</taxon>
        <taxon>Glomerales</taxon>
        <taxon>Glomeraceae</taxon>
        <taxon>Rhizophagus</taxon>
    </lineage>
</organism>
<dbReference type="HOGENOM" id="CLU_2185362_0_0_1"/>
<dbReference type="EMBL" id="KI300768">
    <property type="protein sequence ID" value="ERZ96024.1"/>
    <property type="molecule type" value="Genomic_DNA"/>
</dbReference>
<gene>
    <name evidence="1" type="ORF">GLOINDRAFT_13024</name>
</gene>
<proteinExistence type="predicted"/>
<sequence length="109" mass="12391">MSSSFHFLGIWFNINGSQNFIQKQLKQECNSFSATLHPVKLTVQQVVYLYNTVLIPKLDYRMQVTHLSEAECSIATSSIRTLVKHKAKLSHSIPNVILYLSQVLAVINK</sequence>
<accession>U9SJK1</accession>
<protein>
    <submittedName>
        <fullName evidence="1">Uncharacterized protein</fullName>
    </submittedName>
</protein>
<dbReference type="AlphaFoldDB" id="U9SJK1"/>
<reference evidence="1" key="1">
    <citation type="submission" date="2013-07" db="EMBL/GenBank/DDBJ databases">
        <title>The genome of an arbuscular mycorrhizal fungus provides insights into the evolution of the oldest plant symbiosis.</title>
        <authorList>
            <consortium name="DOE Joint Genome Institute"/>
            <person name="Tisserant E."/>
            <person name="Malbreil M."/>
            <person name="Kuo A."/>
            <person name="Kohler A."/>
            <person name="Symeonidi A."/>
            <person name="Balestrini R."/>
            <person name="Charron P."/>
            <person name="Duensing N."/>
            <person name="Frei-dit-Frey N."/>
            <person name="Gianinazzi-Pearson V."/>
            <person name="Gilbert B."/>
            <person name="Handa Y."/>
            <person name="Hijri M."/>
            <person name="Kaul R."/>
            <person name="Kawaguchi M."/>
            <person name="Krajinski F."/>
            <person name="Lammers P."/>
            <person name="Lapierre D."/>
            <person name="Masclaux F.G."/>
            <person name="Murat C."/>
            <person name="Morin E."/>
            <person name="Ndikumana S."/>
            <person name="Pagni M."/>
            <person name="Petitpierre D."/>
            <person name="Requena N."/>
            <person name="Rosikiewicz P."/>
            <person name="Riley R."/>
            <person name="Saito K."/>
            <person name="San Clemente H."/>
            <person name="Shapiro H."/>
            <person name="van Tuinen D."/>
            <person name="Becard G."/>
            <person name="Bonfante P."/>
            <person name="Paszkowski U."/>
            <person name="Shachar-Hill Y."/>
            <person name="Young J.P."/>
            <person name="Sanders I.R."/>
            <person name="Henrissat B."/>
            <person name="Rensing S.A."/>
            <person name="Grigoriev I.V."/>
            <person name="Corradi N."/>
            <person name="Roux C."/>
            <person name="Martin F."/>
        </authorList>
    </citation>
    <scope>NUCLEOTIDE SEQUENCE</scope>
    <source>
        <strain evidence="1">DAOM 197198</strain>
    </source>
</reference>
<name>U9SJK1_RHIID</name>
<evidence type="ECO:0000313" key="1">
    <source>
        <dbReference type="EMBL" id="ERZ96024.1"/>
    </source>
</evidence>